<dbReference type="PANTHER" id="PTHR42842:SF3">
    <property type="entry name" value="FAD_NAD(P)-BINDING OXIDOREDUCTASE FAMILY PROTEIN"/>
    <property type="match status" value="1"/>
</dbReference>
<dbReference type="PANTHER" id="PTHR42842">
    <property type="entry name" value="FAD/NAD(P)-BINDING OXIDOREDUCTASE"/>
    <property type="match status" value="1"/>
</dbReference>
<protein>
    <submittedName>
        <fullName evidence="3">NAD(P)-binding protein</fullName>
    </submittedName>
</protein>
<dbReference type="Pfam" id="PF21688">
    <property type="entry name" value="FAD-depend_C"/>
    <property type="match status" value="1"/>
</dbReference>
<evidence type="ECO:0000256" key="1">
    <source>
        <dbReference type="SAM" id="MobiDB-lite"/>
    </source>
</evidence>
<dbReference type="Pfam" id="PF13450">
    <property type="entry name" value="NAD_binding_8"/>
    <property type="match status" value="1"/>
</dbReference>
<dbReference type="InterPro" id="IPR036188">
    <property type="entry name" value="FAD/NAD-bd_sf"/>
</dbReference>
<dbReference type="Proteomes" id="UP000824261">
    <property type="component" value="Unassembled WGS sequence"/>
</dbReference>
<proteinExistence type="predicted"/>
<feature type="compositionally biased region" description="Basic residues" evidence="1">
    <location>
        <begin position="113"/>
        <end position="122"/>
    </location>
</feature>
<feature type="domain" description="FAD-dependent protein C-terminal" evidence="2">
    <location>
        <begin position="351"/>
        <end position="567"/>
    </location>
</feature>
<organism evidence="3 4">
    <name type="scientific">Candidatus Aveggerthella stercoripullorum</name>
    <dbReference type="NCBI Taxonomy" id="2840688"/>
    <lineage>
        <taxon>Bacteria</taxon>
        <taxon>Bacillati</taxon>
        <taxon>Actinomycetota</taxon>
        <taxon>Coriobacteriia</taxon>
        <taxon>Eggerthellales</taxon>
        <taxon>Eggerthellaceae</taxon>
        <taxon>Eggerthellaceae incertae sedis</taxon>
        <taxon>Candidatus Aveggerthella</taxon>
    </lineage>
</organism>
<dbReference type="EMBL" id="DVGB01000001">
    <property type="protein sequence ID" value="HIR00669.1"/>
    <property type="molecule type" value="Genomic_DNA"/>
</dbReference>
<sequence length="666" mass="69602">MLEVANVRLPLDAGLPEGTALIKTAAAKALGVPAGHIEGVRMLKRSVDARKKHDMHFVATLGVALVGGEPEERRFLATLAGTVSGENAAGEPSGAKAARSHDAPEGKMLPARTAKKGARARKGARDARRSGAVAANVKLHEPYTPLAIPDCTEIAADADFVRPVVVGAGPAGLFAALYLARAGLRPLVLERGGSVDERAQDVAAFQARGVLDPDSNVQFGEGGAGTFSDGKLTTNTKNPYTKHVLRLFADAGAPEEILWQAHPHIGSDRLPSVVATLREEIIARGGDVRFHARFCGVRLVGGRVASIEVKNVRTGARETLPARQVIVACGHSARDVFELLHDAGFLLEPKPFSVGVRIEHPQRLINEAQWGAAAAHPALGAAEYKLAVHLPNGRGVYTFCMCPGGEVVCAASEAGGVVVNGMSNFARDGENANSALLVGVDPADFGGEGPLAGVAFQRRIERAAYQAACAAARAAGVPEEDAPFCAPAQTVGDFLAEARAPDAGSAQVSPDSVVRPTYARGVAWCSLRNVLPEFVSDALAEALPLLDRRLKGFADARAVMTGVETRSSSPVRIVREDDRQAWAAVDNLRGERKEGLESGCAHEGRCDAEDAVSRSCADESAQRLVPSGVYPCGEGAGYAGGIMSAAVDGLRTAEALTRALCAHRAC</sequence>
<dbReference type="PRINTS" id="PR00469">
    <property type="entry name" value="PNDRDTASEII"/>
</dbReference>
<reference evidence="3" key="2">
    <citation type="journal article" date="2021" name="PeerJ">
        <title>Extensive microbial diversity within the chicken gut microbiome revealed by metagenomics and culture.</title>
        <authorList>
            <person name="Gilroy R."/>
            <person name="Ravi A."/>
            <person name="Getino M."/>
            <person name="Pursley I."/>
            <person name="Horton D.L."/>
            <person name="Alikhan N.F."/>
            <person name="Baker D."/>
            <person name="Gharbi K."/>
            <person name="Hall N."/>
            <person name="Watson M."/>
            <person name="Adriaenssens E.M."/>
            <person name="Foster-Nyarko E."/>
            <person name="Jarju S."/>
            <person name="Secka A."/>
            <person name="Antonio M."/>
            <person name="Oren A."/>
            <person name="Chaudhuri R.R."/>
            <person name="La Ragione R."/>
            <person name="Hildebrand F."/>
            <person name="Pallen M.J."/>
        </authorList>
    </citation>
    <scope>NUCLEOTIDE SEQUENCE</scope>
    <source>
        <strain evidence="3">ChiGjej1B1-2707</strain>
    </source>
</reference>
<dbReference type="InterPro" id="IPR049516">
    <property type="entry name" value="FAD-depend_C"/>
</dbReference>
<evidence type="ECO:0000313" key="4">
    <source>
        <dbReference type="Proteomes" id="UP000824261"/>
    </source>
</evidence>
<gene>
    <name evidence="3" type="ORF">IAA69_00100</name>
</gene>
<evidence type="ECO:0000313" key="3">
    <source>
        <dbReference type="EMBL" id="HIR00669.1"/>
    </source>
</evidence>
<reference evidence="3" key="1">
    <citation type="submission" date="2020-10" db="EMBL/GenBank/DDBJ databases">
        <authorList>
            <person name="Gilroy R."/>
        </authorList>
    </citation>
    <scope>NUCLEOTIDE SEQUENCE</scope>
    <source>
        <strain evidence="3">ChiGjej1B1-2707</strain>
    </source>
</reference>
<dbReference type="PRINTS" id="PR00368">
    <property type="entry name" value="FADPNR"/>
</dbReference>
<dbReference type="Gene3D" id="3.50.50.60">
    <property type="entry name" value="FAD/NAD(P)-binding domain"/>
    <property type="match status" value="2"/>
</dbReference>
<feature type="region of interest" description="Disordered" evidence="1">
    <location>
        <begin position="86"/>
        <end position="129"/>
    </location>
</feature>
<dbReference type="SUPFAM" id="SSF51905">
    <property type="entry name" value="FAD/NAD(P)-binding domain"/>
    <property type="match status" value="1"/>
</dbReference>
<dbReference type="Gene3D" id="3.30.70.2700">
    <property type="match status" value="1"/>
</dbReference>
<comment type="caution">
    <text evidence="3">The sequence shown here is derived from an EMBL/GenBank/DDBJ whole genome shotgun (WGS) entry which is preliminary data.</text>
</comment>
<dbReference type="InterPro" id="IPR028348">
    <property type="entry name" value="FAD-binding_protein"/>
</dbReference>
<dbReference type="AlphaFoldDB" id="A0A9D0ZY69"/>
<name>A0A9D0ZY69_9ACTN</name>
<accession>A0A9D0ZY69</accession>
<evidence type="ECO:0000259" key="2">
    <source>
        <dbReference type="Pfam" id="PF21688"/>
    </source>
</evidence>